<dbReference type="SUPFAM" id="SSF52540">
    <property type="entry name" value="P-loop containing nucleoside triphosphate hydrolases"/>
    <property type="match status" value="1"/>
</dbReference>
<keyword evidence="3" id="KW-0547">Nucleotide-binding</keyword>
<dbReference type="InterPro" id="IPR011527">
    <property type="entry name" value="ABC1_TM_dom"/>
</dbReference>
<dbReference type="Pfam" id="PF00005">
    <property type="entry name" value="ABC_tran"/>
    <property type="match status" value="1"/>
</dbReference>
<feature type="transmembrane region" description="Helical" evidence="7">
    <location>
        <begin position="84"/>
        <end position="107"/>
    </location>
</feature>
<dbReference type="InterPro" id="IPR027417">
    <property type="entry name" value="P-loop_NTPase"/>
</dbReference>
<keyword evidence="5 7" id="KW-1133">Transmembrane helix</keyword>
<dbReference type="GO" id="GO:0016887">
    <property type="term" value="F:ATP hydrolysis activity"/>
    <property type="evidence" value="ECO:0007669"/>
    <property type="project" value="InterPro"/>
</dbReference>
<feature type="transmembrane region" description="Helical" evidence="7">
    <location>
        <begin position="186"/>
        <end position="203"/>
    </location>
</feature>
<feature type="domain" description="ABC transporter" evidence="8">
    <location>
        <begin position="366"/>
        <end position="605"/>
    </location>
</feature>
<dbReference type="InterPro" id="IPR039421">
    <property type="entry name" value="Type_1_exporter"/>
</dbReference>
<evidence type="ECO:0000259" key="9">
    <source>
        <dbReference type="PROSITE" id="PS50929"/>
    </source>
</evidence>
<feature type="transmembrane region" description="Helical" evidence="7">
    <location>
        <begin position="298"/>
        <end position="316"/>
    </location>
</feature>
<dbReference type="InterPro" id="IPR003439">
    <property type="entry name" value="ABC_transporter-like_ATP-bd"/>
</dbReference>
<accession>A0A212L7E1</accession>
<dbReference type="Gene3D" id="3.40.50.300">
    <property type="entry name" value="P-loop containing nucleotide triphosphate hydrolases"/>
    <property type="match status" value="1"/>
</dbReference>
<evidence type="ECO:0000256" key="1">
    <source>
        <dbReference type="ARBA" id="ARBA00004651"/>
    </source>
</evidence>
<dbReference type="Gene3D" id="1.20.1560.10">
    <property type="entry name" value="ABC transporter type 1, transmembrane domain"/>
    <property type="match status" value="1"/>
</dbReference>
<dbReference type="SMART" id="SM00382">
    <property type="entry name" value="AAA"/>
    <property type="match status" value="1"/>
</dbReference>
<evidence type="ECO:0000313" key="10">
    <source>
        <dbReference type="EMBL" id="SCM73492.1"/>
    </source>
</evidence>
<dbReference type="PANTHER" id="PTHR24221:SF654">
    <property type="entry name" value="ATP-BINDING CASSETTE SUB-FAMILY B MEMBER 6"/>
    <property type="match status" value="1"/>
</dbReference>
<proteinExistence type="predicted"/>
<dbReference type="Pfam" id="PF00664">
    <property type="entry name" value="ABC_membrane"/>
    <property type="match status" value="1"/>
</dbReference>
<sequence>MLNPQLSQIFRAIYSRLGKDLQSRFWRVMIFSVLVALTEFVLTAAVSLLGVVLASPQTIAQSGIMHKLVALCPAMLPITEDPRLLLIVLLVGLCAAVFVKSIALAALTWKQSNFSQLVNLEMGRRLFHGFVHAPYLWHVSQRVSDLASMLSWRNGIGVYCFAVVQALGQLAVALLLVLVVMIATPFAGGVVFAGTALCAYVSFRFSRRLVNKCSQEMTLAQRDSGRVSHTALYGIRELMIYRQQAPFESSYVQYEGRAAHAQALLPVCHPLPSWTLEWVGMVLLLGGVMLLYWQNASVARTVGTLTLLAAVAWRLLPTMNKLVQQMLMMQQQIPQIEPVLRQLDEVAALPPTDTDTAQDCPLHEELRLENVSFRYPSVSADKPDALRNLNLRIPRGSMVGFVGPSGAGKSTIVGLLTGLFPPTGGNIFVDGRPMDNALREGWVRCIGYVPQSPFLLNSSIAENIAFSHWGAAIDRERVQQCCRMAAMDFVDGLEQNIDTVIGERGVRLSGGQVQRVAIARALYNTPQFILFDEATSALDGAAEQAIQQTINSLRDHMTLVVVAHRLSTVEACDFVYWIDGGEVRMAGKPETILPAYEAYLAAKNEAAALTSDFS</sequence>
<evidence type="ECO:0000256" key="5">
    <source>
        <dbReference type="ARBA" id="ARBA00022989"/>
    </source>
</evidence>
<gene>
    <name evidence="10" type="ORF">KL86DES1_21332</name>
</gene>
<dbReference type="GO" id="GO:0005886">
    <property type="term" value="C:plasma membrane"/>
    <property type="evidence" value="ECO:0007669"/>
    <property type="project" value="UniProtKB-SubCell"/>
</dbReference>
<dbReference type="GO" id="GO:0034040">
    <property type="term" value="F:ATPase-coupled lipid transmembrane transporter activity"/>
    <property type="evidence" value="ECO:0007669"/>
    <property type="project" value="TreeGrafter"/>
</dbReference>
<dbReference type="SUPFAM" id="SSF90123">
    <property type="entry name" value="ABC transporter transmembrane region"/>
    <property type="match status" value="1"/>
</dbReference>
<dbReference type="PROSITE" id="PS50929">
    <property type="entry name" value="ABC_TM1F"/>
    <property type="match status" value="1"/>
</dbReference>
<dbReference type="GO" id="GO:0005524">
    <property type="term" value="F:ATP binding"/>
    <property type="evidence" value="ECO:0007669"/>
    <property type="project" value="UniProtKB-KW"/>
</dbReference>
<evidence type="ECO:0000256" key="2">
    <source>
        <dbReference type="ARBA" id="ARBA00022692"/>
    </source>
</evidence>
<keyword evidence="6 7" id="KW-0472">Membrane</keyword>
<name>A0A212L7E1_9BACT</name>
<keyword evidence="2 7" id="KW-0812">Transmembrane</keyword>
<dbReference type="InterPro" id="IPR036640">
    <property type="entry name" value="ABC1_TM_sf"/>
</dbReference>
<reference evidence="10" key="1">
    <citation type="submission" date="2016-08" db="EMBL/GenBank/DDBJ databases">
        <authorList>
            <person name="Seilhamer J.J."/>
        </authorList>
    </citation>
    <scope>NUCLEOTIDE SEQUENCE</scope>
    <source>
        <strain evidence="10">86-1</strain>
    </source>
</reference>
<evidence type="ECO:0000259" key="8">
    <source>
        <dbReference type="PROSITE" id="PS50893"/>
    </source>
</evidence>
<evidence type="ECO:0000256" key="6">
    <source>
        <dbReference type="ARBA" id="ARBA00023136"/>
    </source>
</evidence>
<feature type="domain" description="ABC transmembrane type-1" evidence="9">
    <location>
        <begin position="28"/>
        <end position="331"/>
    </location>
</feature>
<organism evidence="10">
    <name type="scientific">uncultured Desulfovibrio sp</name>
    <dbReference type="NCBI Taxonomy" id="167968"/>
    <lineage>
        <taxon>Bacteria</taxon>
        <taxon>Pseudomonadati</taxon>
        <taxon>Thermodesulfobacteriota</taxon>
        <taxon>Desulfovibrionia</taxon>
        <taxon>Desulfovibrionales</taxon>
        <taxon>Desulfovibrionaceae</taxon>
        <taxon>Desulfovibrio</taxon>
        <taxon>environmental samples</taxon>
    </lineage>
</organism>
<protein>
    <submittedName>
        <fullName evidence="10">ABC transporter related</fullName>
    </submittedName>
</protein>
<evidence type="ECO:0000256" key="4">
    <source>
        <dbReference type="ARBA" id="ARBA00022840"/>
    </source>
</evidence>
<dbReference type="InterPro" id="IPR003593">
    <property type="entry name" value="AAA+_ATPase"/>
</dbReference>
<feature type="transmembrane region" description="Helical" evidence="7">
    <location>
        <begin position="156"/>
        <end position="180"/>
    </location>
</feature>
<dbReference type="PROSITE" id="PS50893">
    <property type="entry name" value="ABC_TRANSPORTER_2"/>
    <property type="match status" value="1"/>
</dbReference>
<comment type="subcellular location">
    <subcellularLocation>
        <location evidence="1">Cell membrane</location>
        <topology evidence="1">Multi-pass membrane protein</topology>
    </subcellularLocation>
</comment>
<keyword evidence="4" id="KW-0067">ATP-binding</keyword>
<dbReference type="RefSeq" id="WP_179980715.1">
    <property type="nucleotide sequence ID" value="NZ_LT608333.1"/>
</dbReference>
<dbReference type="EMBL" id="FMJC01000002">
    <property type="protein sequence ID" value="SCM73492.1"/>
    <property type="molecule type" value="Genomic_DNA"/>
</dbReference>
<evidence type="ECO:0000256" key="3">
    <source>
        <dbReference type="ARBA" id="ARBA00022741"/>
    </source>
</evidence>
<feature type="transmembrane region" description="Helical" evidence="7">
    <location>
        <begin position="25"/>
        <end position="53"/>
    </location>
</feature>
<dbReference type="AlphaFoldDB" id="A0A212L7E1"/>
<dbReference type="PANTHER" id="PTHR24221">
    <property type="entry name" value="ATP-BINDING CASSETTE SUB-FAMILY B"/>
    <property type="match status" value="1"/>
</dbReference>
<dbReference type="GO" id="GO:0140359">
    <property type="term" value="F:ABC-type transporter activity"/>
    <property type="evidence" value="ECO:0007669"/>
    <property type="project" value="InterPro"/>
</dbReference>
<evidence type="ECO:0000256" key="7">
    <source>
        <dbReference type="SAM" id="Phobius"/>
    </source>
</evidence>